<evidence type="ECO:0000313" key="9">
    <source>
        <dbReference type="Proteomes" id="UP000477722"/>
    </source>
</evidence>
<evidence type="ECO:0000256" key="5">
    <source>
        <dbReference type="ARBA" id="ARBA00024042"/>
    </source>
</evidence>
<comment type="cofactor">
    <cofactor evidence="1">
        <name>FMN</name>
        <dbReference type="ChEBI" id="CHEBI:58210"/>
    </cofactor>
</comment>
<sequence>MRDWARHTTGPYGLELLEGGHFALTERGEAVAPLLARYLRRDLEGAAEGSPGAAADAPPSALIRDILLGGLRGRRPALSTDLTTLEDAAREALEPHAYGYVAGNAGTGGTGRANRAAFDRWQLVPRMLRDSSTRDLTVRLLGQRLPAPVLLAPIAAQEVVHPEGELATARGAAEAGLPLVLSTFASRSLEEVARAAGDAPRWFQLYFPADRALAESLVRRAESSGYSALVLTVDAPHFGYRPADLDAAYSPFLRGTGIANFTGDPAFRAGLPEDAGDAGDADGLAVVGHWARICTDASFTWDDLPWLRRLTDLPLLVKGLLHPDDARRALAGGADGVVVSNHGGRQLDGSVAALDALPAVRAAVGDGVPVLMDSGVRSGTDVLKALALGADAVLCGRPYVYGLGLDGQRGVSHVLRALLADLDLALALAGCPSAAGVPAGTITPSGPLPTVSEQDRTQR</sequence>
<dbReference type="Gene3D" id="3.20.20.70">
    <property type="entry name" value="Aldolase class I"/>
    <property type="match status" value="1"/>
</dbReference>
<dbReference type="InterPro" id="IPR008259">
    <property type="entry name" value="FMN_hydac_DH_AS"/>
</dbReference>
<feature type="region of interest" description="Disordered" evidence="6">
    <location>
        <begin position="439"/>
        <end position="459"/>
    </location>
</feature>
<accession>A0A6G4WYC8</accession>
<dbReference type="PANTHER" id="PTHR10578">
    <property type="entry name" value="S -2-HYDROXY-ACID OXIDASE-RELATED"/>
    <property type="match status" value="1"/>
</dbReference>
<comment type="caution">
    <text evidence="8">The sequence shown here is derived from an EMBL/GenBank/DDBJ whole genome shotgun (WGS) entry which is preliminary data.</text>
</comment>
<dbReference type="InterPro" id="IPR013785">
    <property type="entry name" value="Aldolase_TIM"/>
</dbReference>
<dbReference type="InterPro" id="IPR000262">
    <property type="entry name" value="FMN-dep_DH"/>
</dbReference>
<keyword evidence="9" id="KW-1185">Reference proteome</keyword>
<evidence type="ECO:0000256" key="2">
    <source>
        <dbReference type="ARBA" id="ARBA00022630"/>
    </source>
</evidence>
<comment type="similarity">
    <text evidence="5">Belongs to the FMN-dependent alpha-hydroxy acid dehydrogenase family.</text>
</comment>
<name>A0A6G4WYC8_9ACTN</name>
<dbReference type="PROSITE" id="PS51349">
    <property type="entry name" value="FMN_HYDROXY_ACID_DH_2"/>
    <property type="match status" value="1"/>
</dbReference>
<evidence type="ECO:0000256" key="1">
    <source>
        <dbReference type="ARBA" id="ARBA00001917"/>
    </source>
</evidence>
<reference evidence="8 9" key="1">
    <citation type="submission" date="2020-02" db="EMBL/GenBank/DDBJ databases">
        <title>Whole-genome analyses of novel actinobacteria.</title>
        <authorList>
            <person name="Sahin N."/>
            <person name="Tatar D."/>
        </authorList>
    </citation>
    <scope>NUCLEOTIDE SEQUENCE [LARGE SCALE GENOMIC DNA]</scope>
    <source>
        <strain evidence="8 9">SB3404</strain>
    </source>
</reference>
<protein>
    <submittedName>
        <fullName evidence="8">Alpha-hydroxy-acid oxidizing protein</fullName>
    </submittedName>
</protein>
<gene>
    <name evidence="8" type="ORF">G5C65_14395</name>
</gene>
<dbReference type="FunFam" id="3.20.20.70:FF:000029">
    <property type="entry name" value="L-lactate dehydrogenase"/>
    <property type="match status" value="1"/>
</dbReference>
<evidence type="ECO:0000256" key="3">
    <source>
        <dbReference type="ARBA" id="ARBA00022643"/>
    </source>
</evidence>
<organism evidence="8 9">
    <name type="scientific">Streptomyces boncukensis</name>
    <dbReference type="NCBI Taxonomy" id="2711219"/>
    <lineage>
        <taxon>Bacteria</taxon>
        <taxon>Bacillati</taxon>
        <taxon>Actinomycetota</taxon>
        <taxon>Actinomycetes</taxon>
        <taxon>Kitasatosporales</taxon>
        <taxon>Streptomycetaceae</taxon>
        <taxon>Streptomyces</taxon>
    </lineage>
</organism>
<dbReference type="AlphaFoldDB" id="A0A6G4WYC8"/>
<dbReference type="Pfam" id="PF01070">
    <property type="entry name" value="FMN_dh"/>
    <property type="match status" value="1"/>
</dbReference>
<dbReference type="Proteomes" id="UP000477722">
    <property type="component" value="Unassembled WGS sequence"/>
</dbReference>
<evidence type="ECO:0000256" key="6">
    <source>
        <dbReference type="SAM" id="MobiDB-lite"/>
    </source>
</evidence>
<dbReference type="GO" id="GO:0010181">
    <property type="term" value="F:FMN binding"/>
    <property type="evidence" value="ECO:0007669"/>
    <property type="project" value="UniProtKB-ARBA"/>
</dbReference>
<proteinExistence type="inferred from homology"/>
<feature type="domain" description="FMN hydroxy acid dehydrogenase" evidence="7">
    <location>
        <begin position="74"/>
        <end position="447"/>
    </location>
</feature>
<dbReference type="GO" id="GO:0016614">
    <property type="term" value="F:oxidoreductase activity, acting on CH-OH group of donors"/>
    <property type="evidence" value="ECO:0007669"/>
    <property type="project" value="UniProtKB-ARBA"/>
</dbReference>
<dbReference type="InterPro" id="IPR037396">
    <property type="entry name" value="FMN_HAD"/>
</dbReference>
<dbReference type="SUPFAM" id="SSF51395">
    <property type="entry name" value="FMN-linked oxidoreductases"/>
    <property type="match status" value="1"/>
</dbReference>
<dbReference type="PANTHER" id="PTHR10578:SF143">
    <property type="entry name" value="FMN-DEPENDENT ALPHA-HYDROXY ACID DEHYDROGENASE PB1A11.03"/>
    <property type="match status" value="1"/>
</dbReference>
<keyword evidence="3" id="KW-0288">FMN</keyword>
<keyword evidence="4" id="KW-0560">Oxidoreductase</keyword>
<evidence type="ECO:0000313" key="8">
    <source>
        <dbReference type="EMBL" id="NGO69524.1"/>
    </source>
</evidence>
<dbReference type="EMBL" id="JAAKZZ010000122">
    <property type="protein sequence ID" value="NGO69524.1"/>
    <property type="molecule type" value="Genomic_DNA"/>
</dbReference>
<evidence type="ECO:0000259" key="7">
    <source>
        <dbReference type="PROSITE" id="PS51349"/>
    </source>
</evidence>
<dbReference type="PROSITE" id="PS00557">
    <property type="entry name" value="FMN_HYDROXY_ACID_DH_1"/>
    <property type="match status" value="1"/>
</dbReference>
<keyword evidence="2" id="KW-0285">Flavoprotein</keyword>
<evidence type="ECO:0000256" key="4">
    <source>
        <dbReference type="ARBA" id="ARBA00023002"/>
    </source>
</evidence>